<reference evidence="1" key="1">
    <citation type="submission" date="2022-04" db="EMBL/GenBank/DDBJ databases">
        <title>A functionally conserved STORR gene fusion in Papaver species that diverged 16.8 million years ago.</title>
        <authorList>
            <person name="Catania T."/>
        </authorList>
    </citation>
    <scope>NUCLEOTIDE SEQUENCE</scope>
    <source>
        <strain evidence="1">S-188037</strain>
    </source>
</reference>
<protein>
    <submittedName>
        <fullName evidence="1">Uncharacterized protein</fullName>
    </submittedName>
</protein>
<sequence>MDAALEEEEETMAAVPEIEETLAAVAEEDDGIMRKDVKGSPLIEMLEDKDIALMEFKDNGSPLFDISGELMLQLTKKESYLESFIDFYISRLRRKMNSNPKYDQAIFLSPKAYRSFMDNDGDFKKFWISKLLKDYHESVYGWPISFSVALVIVAGPSLVGGELLLLEALVGPRQRGCNADNQKWLAREHICVAAADENHLFIGTAGVPIASLFRVSCLLTTKQSKVCGMIHSRMLTILCTCWEERFTKTTPTVDGTGRIDWHRWDNENTDSESEKMAKIKGFF</sequence>
<dbReference type="AlphaFoldDB" id="A0AAD4RW42"/>
<accession>A0AAD4RW42</accession>
<name>A0AAD4RW42_9MAGN</name>
<organism evidence="1 2">
    <name type="scientific">Papaver atlanticum</name>
    <dbReference type="NCBI Taxonomy" id="357466"/>
    <lineage>
        <taxon>Eukaryota</taxon>
        <taxon>Viridiplantae</taxon>
        <taxon>Streptophyta</taxon>
        <taxon>Embryophyta</taxon>
        <taxon>Tracheophyta</taxon>
        <taxon>Spermatophyta</taxon>
        <taxon>Magnoliopsida</taxon>
        <taxon>Ranunculales</taxon>
        <taxon>Papaveraceae</taxon>
        <taxon>Papaveroideae</taxon>
        <taxon>Papaver</taxon>
    </lineage>
</organism>
<comment type="caution">
    <text evidence="1">The sequence shown here is derived from an EMBL/GenBank/DDBJ whole genome shotgun (WGS) entry which is preliminary data.</text>
</comment>
<dbReference type="Proteomes" id="UP001202328">
    <property type="component" value="Unassembled WGS sequence"/>
</dbReference>
<keyword evidence="2" id="KW-1185">Reference proteome</keyword>
<dbReference type="EMBL" id="JAJJMB010017645">
    <property type="protein sequence ID" value="KAI3836473.1"/>
    <property type="molecule type" value="Genomic_DNA"/>
</dbReference>
<evidence type="ECO:0000313" key="2">
    <source>
        <dbReference type="Proteomes" id="UP001202328"/>
    </source>
</evidence>
<evidence type="ECO:0000313" key="1">
    <source>
        <dbReference type="EMBL" id="KAI3836473.1"/>
    </source>
</evidence>
<proteinExistence type="predicted"/>
<gene>
    <name evidence="1" type="ORF">MKW98_008234</name>
</gene>